<keyword evidence="1" id="KW-0732">Signal</keyword>
<sequence>MLKRIALLFVALTLCAGAAPVRAGENETFAAARDFISALTNLDAALQRFHDLVKASKITGAEVEPLCAALNPDPTEAEQQAPDPSTSISELLKKNNIARGDAHALCDALGAERAIVEQAKGANLRAAAECKAYRIPACDIANEVVAAQRESRARMENGGQ</sequence>
<feature type="chain" id="PRO_5046723678" evidence="1">
    <location>
        <begin position="24"/>
        <end position="160"/>
    </location>
</feature>
<feature type="signal peptide" evidence="1">
    <location>
        <begin position="1"/>
        <end position="23"/>
    </location>
</feature>
<evidence type="ECO:0000313" key="2">
    <source>
        <dbReference type="EMBL" id="WOJ89057.1"/>
    </source>
</evidence>
<evidence type="ECO:0000256" key="1">
    <source>
        <dbReference type="SAM" id="SignalP"/>
    </source>
</evidence>
<protein>
    <submittedName>
        <fullName evidence="2">Uncharacterized protein</fullName>
    </submittedName>
</protein>
<proteinExistence type="predicted"/>
<name>A0ABZ0HQK2_9HYPH</name>
<dbReference type="RefSeq" id="WP_407338498.1">
    <property type="nucleotide sequence ID" value="NZ_CP136862.1"/>
</dbReference>
<evidence type="ECO:0000313" key="3">
    <source>
        <dbReference type="Proteomes" id="UP001626536"/>
    </source>
</evidence>
<gene>
    <name evidence="2" type="ORF">RZS28_14780</name>
</gene>
<dbReference type="Proteomes" id="UP001626536">
    <property type="component" value="Chromosome"/>
</dbReference>
<dbReference type="EMBL" id="CP136862">
    <property type="protein sequence ID" value="WOJ89057.1"/>
    <property type="molecule type" value="Genomic_DNA"/>
</dbReference>
<organism evidence="2 3">
    <name type="scientific">Methylocapsa polymorpha</name>
    <dbReference type="NCBI Taxonomy" id="3080828"/>
    <lineage>
        <taxon>Bacteria</taxon>
        <taxon>Pseudomonadati</taxon>
        <taxon>Pseudomonadota</taxon>
        <taxon>Alphaproteobacteria</taxon>
        <taxon>Hyphomicrobiales</taxon>
        <taxon>Beijerinckiaceae</taxon>
        <taxon>Methylocapsa</taxon>
    </lineage>
</organism>
<keyword evidence="3" id="KW-1185">Reference proteome</keyword>
<reference evidence="2 3" key="1">
    <citation type="submission" date="2023-10" db="EMBL/GenBank/DDBJ databases">
        <title>Novel methanotroph of the genus Methylocapsa from a subarctic wetland.</title>
        <authorList>
            <person name="Belova S.E."/>
            <person name="Oshkin I.Y."/>
            <person name="Miroshnikov K."/>
            <person name="Dedysh S.N."/>
        </authorList>
    </citation>
    <scope>NUCLEOTIDE SEQUENCE [LARGE SCALE GENOMIC DNA]</scope>
    <source>
        <strain evidence="2 3">RX1</strain>
    </source>
</reference>
<accession>A0ABZ0HQK2</accession>